<dbReference type="InterPro" id="IPR050109">
    <property type="entry name" value="HTH-type_TetR-like_transc_reg"/>
</dbReference>
<dbReference type="PANTHER" id="PTHR30055">
    <property type="entry name" value="HTH-TYPE TRANSCRIPTIONAL REGULATOR RUTR"/>
    <property type="match status" value="1"/>
</dbReference>
<dbReference type="SUPFAM" id="SSF48498">
    <property type="entry name" value="Tetracyclin repressor-like, C-terminal domain"/>
    <property type="match status" value="1"/>
</dbReference>
<dbReference type="PANTHER" id="PTHR30055:SF151">
    <property type="entry name" value="TRANSCRIPTIONAL REGULATORY PROTEIN"/>
    <property type="match status" value="1"/>
</dbReference>
<evidence type="ECO:0000256" key="2">
    <source>
        <dbReference type="ARBA" id="ARBA00023125"/>
    </source>
</evidence>
<evidence type="ECO:0000256" key="1">
    <source>
        <dbReference type="ARBA" id="ARBA00023015"/>
    </source>
</evidence>
<dbReference type="PROSITE" id="PS50977">
    <property type="entry name" value="HTH_TETR_2"/>
    <property type="match status" value="1"/>
</dbReference>
<comment type="caution">
    <text evidence="6">The sequence shown here is derived from an EMBL/GenBank/DDBJ whole genome shotgun (WGS) entry which is preliminary data.</text>
</comment>
<proteinExistence type="predicted"/>
<evidence type="ECO:0000256" key="3">
    <source>
        <dbReference type="ARBA" id="ARBA00023163"/>
    </source>
</evidence>
<name>A0ABN3CY95_9ACTN</name>
<reference evidence="6 7" key="1">
    <citation type="journal article" date="2019" name="Int. J. Syst. Evol. Microbiol.">
        <title>The Global Catalogue of Microorganisms (GCM) 10K type strain sequencing project: providing services to taxonomists for standard genome sequencing and annotation.</title>
        <authorList>
            <consortium name="The Broad Institute Genomics Platform"/>
            <consortium name="The Broad Institute Genome Sequencing Center for Infectious Disease"/>
            <person name="Wu L."/>
            <person name="Ma J."/>
        </authorList>
    </citation>
    <scope>NUCLEOTIDE SEQUENCE [LARGE SCALE GENOMIC DNA]</scope>
    <source>
        <strain evidence="6 7">JCM 16114</strain>
    </source>
</reference>
<keyword evidence="7" id="KW-1185">Reference proteome</keyword>
<evidence type="ECO:0000313" key="7">
    <source>
        <dbReference type="Proteomes" id="UP001499843"/>
    </source>
</evidence>
<feature type="domain" description="HTH tetR-type" evidence="5">
    <location>
        <begin position="5"/>
        <end position="65"/>
    </location>
</feature>
<dbReference type="Gene3D" id="1.10.10.60">
    <property type="entry name" value="Homeodomain-like"/>
    <property type="match status" value="1"/>
</dbReference>
<dbReference type="SUPFAM" id="SSF46689">
    <property type="entry name" value="Homeodomain-like"/>
    <property type="match status" value="1"/>
</dbReference>
<evidence type="ECO:0000259" key="5">
    <source>
        <dbReference type="PROSITE" id="PS50977"/>
    </source>
</evidence>
<dbReference type="Gene3D" id="1.10.357.10">
    <property type="entry name" value="Tetracycline Repressor, domain 2"/>
    <property type="match status" value="1"/>
</dbReference>
<keyword evidence="3" id="KW-0804">Transcription</keyword>
<keyword evidence="2 4" id="KW-0238">DNA-binding</keyword>
<organism evidence="6 7">
    <name type="scientific">Nonomuraea monospora</name>
    <dbReference type="NCBI Taxonomy" id="568818"/>
    <lineage>
        <taxon>Bacteria</taxon>
        <taxon>Bacillati</taxon>
        <taxon>Actinomycetota</taxon>
        <taxon>Actinomycetes</taxon>
        <taxon>Streptosporangiales</taxon>
        <taxon>Streptosporangiaceae</taxon>
        <taxon>Nonomuraea</taxon>
    </lineage>
</organism>
<dbReference type="InterPro" id="IPR025996">
    <property type="entry name" value="MT1864/Rv1816-like_C"/>
</dbReference>
<gene>
    <name evidence="6" type="ORF">GCM10009850_099130</name>
</gene>
<dbReference type="EMBL" id="BAAAQX010000041">
    <property type="protein sequence ID" value="GAA2214448.1"/>
    <property type="molecule type" value="Genomic_DNA"/>
</dbReference>
<dbReference type="Proteomes" id="UP001499843">
    <property type="component" value="Unassembled WGS sequence"/>
</dbReference>
<sequence length="185" mass="19525">MARAALSREAVVEIALGLVDEEGEPGLTLSAVAARAGVATPSLYKHVRNLAELRELLSVRIMSEMADETSAAVLGRSGGEAVRALMESWRGYVLRHPRRYSALLQTPDPGLAQAQARLVGIVLAALRAYGMSDAEAIHAARCIRAAMHGFSVLEAGGGFGLPEDVDESYDLLIDVVTSGLGKGSR</sequence>
<keyword evidence="1" id="KW-0805">Transcription regulation</keyword>
<feature type="DNA-binding region" description="H-T-H motif" evidence="4">
    <location>
        <begin position="28"/>
        <end position="47"/>
    </location>
</feature>
<dbReference type="RefSeq" id="WP_344492002.1">
    <property type="nucleotide sequence ID" value="NZ_BAAAQX010000041.1"/>
</dbReference>
<evidence type="ECO:0000313" key="6">
    <source>
        <dbReference type="EMBL" id="GAA2214448.1"/>
    </source>
</evidence>
<dbReference type="InterPro" id="IPR009057">
    <property type="entry name" value="Homeodomain-like_sf"/>
</dbReference>
<dbReference type="Pfam" id="PF13305">
    <property type="entry name" value="TetR_C_33"/>
    <property type="match status" value="1"/>
</dbReference>
<accession>A0ABN3CY95</accession>
<dbReference type="InterPro" id="IPR001647">
    <property type="entry name" value="HTH_TetR"/>
</dbReference>
<dbReference type="InterPro" id="IPR036271">
    <property type="entry name" value="Tet_transcr_reg_TetR-rel_C_sf"/>
</dbReference>
<evidence type="ECO:0000256" key="4">
    <source>
        <dbReference type="PROSITE-ProRule" id="PRU00335"/>
    </source>
</evidence>
<protein>
    <submittedName>
        <fullName evidence="6">TetR/AcrR family transcriptional regulator</fullName>
    </submittedName>
</protein>